<accession>A0A3M7Q3J5</accession>
<comment type="caution">
    <text evidence="1">The sequence shown here is derived from an EMBL/GenBank/DDBJ whole genome shotgun (WGS) entry which is preliminary data.</text>
</comment>
<protein>
    <submittedName>
        <fullName evidence="1">Uncharacterized protein</fullName>
    </submittedName>
</protein>
<evidence type="ECO:0000313" key="2">
    <source>
        <dbReference type="Proteomes" id="UP000276133"/>
    </source>
</evidence>
<name>A0A3M7Q3J5_BRAPC</name>
<sequence>MLFTFSNSDLRIFFLSISTITSLARRLAANLPEFVNNVTMNVDTMLQNYRIYSSTTIKNANFEILCKFV</sequence>
<dbReference type="Proteomes" id="UP000276133">
    <property type="component" value="Unassembled WGS sequence"/>
</dbReference>
<dbReference type="AlphaFoldDB" id="A0A3M7Q3J5"/>
<dbReference type="EMBL" id="REGN01007601">
    <property type="protein sequence ID" value="RNA05784.1"/>
    <property type="molecule type" value="Genomic_DNA"/>
</dbReference>
<keyword evidence="2" id="KW-1185">Reference proteome</keyword>
<reference evidence="1 2" key="1">
    <citation type="journal article" date="2018" name="Sci. Rep.">
        <title>Genomic signatures of local adaptation to the degree of environmental predictability in rotifers.</title>
        <authorList>
            <person name="Franch-Gras L."/>
            <person name="Hahn C."/>
            <person name="Garcia-Roger E.M."/>
            <person name="Carmona M.J."/>
            <person name="Serra M."/>
            <person name="Gomez A."/>
        </authorList>
    </citation>
    <scope>NUCLEOTIDE SEQUENCE [LARGE SCALE GENOMIC DNA]</scope>
    <source>
        <strain evidence="1">HYR1</strain>
    </source>
</reference>
<evidence type="ECO:0000313" key="1">
    <source>
        <dbReference type="EMBL" id="RNA05784.1"/>
    </source>
</evidence>
<proteinExistence type="predicted"/>
<gene>
    <name evidence="1" type="ORF">BpHYR1_023322</name>
</gene>
<organism evidence="1 2">
    <name type="scientific">Brachionus plicatilis</name>
    <name type="common">Marine rotifer</name>
    <name type="synonym">Brachionus muelleri</name>
    <dbReference type="NCBI Taxonomy" id="10195"/>
    <lineage>
        <taxon>Eukaryota</taxon>
        <taxon>Metazoa</taxon>
        <taxon>Spiralia</taxon>
        <taxon>Gnathifera</taxon>
        <taxon>Rotifera</taxon>
        <taxon>Eurotatoria</taxon>
        <taxon>Monogononta</taxon>
        <taxon>Pseudotrocha</taxon>
        <taxon>Ploima</taxon>
        <taxon>Brachionidae</taxon>
        <taxon>Brachionus</taxon>
    </lineage>
</organism>